<evidence type="ECO:0000256" key="3">
    <source>
        <dbReference type="ARBA" id="ARBA00022701"/>
    </source>
</evidence>
<evidence type="ECO:0000313" key="13">
    <source>
        <dbReference type="EMBL" id="GIX99972.1"/>
    </source>
</evidence>
<gene>
    <name evidence="13" type="primary">DNAH3</name>
    <name evidence="13" type="ORF">CDAR_447341</name>
</gene>
<dbReference type="GO" id="GO:0030286">
    <property type="term" value="C:dynein complex"/>
    <property type="evidence" value="ECO:0007669"/>
    <property type="project" value="UniProtKB-KW"/>
</dbReference>
<keyword evidence="4" id="KW-0547">Nucleotide-binding</keyword>
<dbReference type="InterPro" id="IPR013602">
    <property type="entry name" value="Dynein_heavy_linker"/>
</dbReference>
<dbReference type="GO" id="GO:0005524">
    <property type="term" value="F:ATP binding"/>
    <property type="evidence" value="ECO:0007669"/>
    <property type="project" value="UniProtKB-KW"/>
</dbReference>
<keyword evidence="11" id="KW-0966">Cell projection</keyword>
<dbReference type="PANTHER" id="PTHR45703:SF1">
    <property type="entry name" value="DYNEINS HEAVY CHAIN"/>
    <property type="match status" value="1"/>
</dbReference>
<dbReference type="GO" id="GO:0045505">
    <property type="term" value="F:dynein intermediate chain binding"/>
    <property type="evidence" value="ECO:0007669"/>
    <property type="project" value="InterPro"/>
</dbReference>
<dbReference type="GO" id="GO:0005930">
    <property type="term" value="C:axoneme"/>
    <property type="evidence" value="ECO:0007669"/>
    <property type="project" value="UniProtKB-SubCell"/>
</dbReference>
<dbReference type="PANTHER" id="PTHR45703">
    <property type="entry name" value="DYNEIN HEAVY CHAIN"/>
    <property type="match status" value="1"/>
</dbReference>
<dbReference type="AlphaFoldDB" id="A0AAV4PXS2"/>
<evidence type="ECO:0000256" key="7">
    <source>
        <dbReference type="ARBA" id="ARBA00023054"/>
    </source>
</evidence>
<comment type="caution">
    <text evidence="13">The sequence shown here is derived from an EMBL/GenBank/DDBJ whole genome shotgun (WGS) entry which is preliminary data.</text>
</comment>
<sequence length="254" mass="29406">MDGAFFELDAASIETKVTEYKIEAFKIKKDLQKLLKEKLKESKRNTVKEETVPPFEIVDNVIKRITKFTRFLPAMIVLCNPGMKLRHWKMVSEIVGRKIIPDTSTTFKDIIELKVHEFTDDIAPISSKATRELGLERALKKMKEEWQDIEFATLPHRDSDTFVLCSLDDIQTLLDDNIVKTQAMRGSPFAKPFETEIKEWEEILKLTQETIDEWLKVQMQWLYLEPIFSSADILQQMPREGALFRPLIAPGGTS</sequence>
<dbReference type="Pfam" id="PF08393">
    <property type="entry name" value="DHC_N2"/>
    <property type="match status" value="1"/>
</dbReference>
<evidence type="ECO:0000256" key="5">
    <source>
        <dbReference type="ARBA" id="ARBA00022840"/>
    </source>
</evidence>
<keyword evidence="5" id="KW-0067">ATP-binding</keyword>
<keyword evidence="10" id="KW-0206">Cytoskeleton</keyword>
<dbReference type="GO" id="GO:0005874">
    <property type="term" value="C:microtubule"/>
    <property type="evidence" value="ECO:0007669"/>
    <property type="project" value="UniProtKB-KW"/>
</dbReference>
<evidence type="ECO:0000256" key="6">
    <source>
        <dbReference type="ARBA" id="ARBA00023017"/>
    </source>
</evidence>
<evidence type="ECO:0000256" key="9">
    <source>
        <dbReference type="ARBA" id="ARBA00023175"/>
    </source>
</evidence>
<protein>
    <submittedName>
        <fullName evidence="13">Dynein heavy chain 3, axonemal</fullName>
    </submittedName>
</protein>
<keyword evidence="3" id="KW-0493">Microtubule</keyword>
<evidence type="ECO:0000259" key="12">
    <source>
        <dbReference type="Pfam" id="PF08393"/>
    </source>
</evidence>
<dbReference type="EMBL" id="BPLQ01003364">
    <property type="protein sequence ID" value="GIX99972.1"/>
    <property type="molecule type" value="Genomic_DNA"/>
</dbReference>
<evidence type="ECO:0000256" key="4">
    <source>
        <dbReference type="ARBA" id="ARBA00022741"/>
    </source>
</evidence>
<proteinExistence type="predicted"/>
<dbReference type="GO" id="GO:0007018">
    <property type="term" value="P:microtubule-based movement"/>
    <property type="evidence" value="ECO:0007669"/>
    <property type="project" value="InterPro"/>
</dbReference>
<dbReference type="Gene3D" id="1.20.140.100">
    <property type="entry name" value="Dynein heavy chain, N-terminal domain 2"/>
    <property type="match status" value="1"/>
</dbReference>
<evidence type="ECO:0000256" key="2">
    <source>
        <dbReference type="ARBA" id="ARBA00022490"/>
    </source>
</evidence>
<organism evidence="13 14">
    <name type="scientific">Caerostris darwini</name>
    <dbReference type="NCBI Taxonomy" id="1538125"/>
    <lineage>
        <taxon>Eukaryota</taxon>
        <taxon>Metazoa</taxon>
        <taxon>Ecdysozoa</taxon>
        <taxon>Arthropoda</taxon>
        <taxon>Chelicerata</taxon>
        <taxon>Arachnida</taxon>
        <taxon>Araneae</taxon>
        <taxon>Araneomorphae</taxon>
        <taxon>Entelegynae</taxon>
        <taxon>Araneoidea</taxon>
        <taxon>Araneidae</taxon>
        <taxon>Caerostris</taxon>
    </lineage>
</organism>
<dbReference type="InterPro" id="IPR042222">
    <property type="entry name" value="Dynein_2_N"/>
</dbReference>
<evidence type="ECO:0000256" key="8">
    <source>
        <dbReference type="ARBA" id="ARBA00023069"/>
    </source>
</evidence>
<keyword evidence="14" id="KW-1185">Reference proteome</keyword>
<dbReference type="Proteomes" id="UP001054837">
    <property type="component" value="Unassembled WGS sequence"/>
</dbReference>
<keyword evidence="8" id="KW-0969">Cilium</keyword>
<name>A0AAV4PXS2_9ARAC</name>
<feature type="domain" description="Dynein heavy chain linker" evidence="12">
    <location>
        <begin position="3"/>
        <end position="245"/>
    </location>
</feature>
<dbReference type="FunFam" id="1.10.287.2620:FF:000002">
    <property type="entry name" value="Dynein heavy chain 2, axonemal"/>
    <property type="match status" value="1"/>
</dbReference>
<keyword evidence="7" id="KW-0175">Coiled coil</keyword>
<dbReference type="Gene3D" id="1.10.287.2620">
    <property type="match status" value="1"/>
</dbReference>
<evidence type="ECO:0000256" key="10">
    <source>
        <dbReference type="ARBA" id="ARBA00023212"/>
    </source>
</evidence>
<reference evidence="13 14" key="1">
    <citation type="submission" date="2021-06" db="EMBL/GenBank/DDBJ databases">
        <title>Caerostris darwini draft genome.</title>
        <authorList>
            <person name="Kono N."/>
            <person name="Arakawa K."/>
        </authorList>
    </citation>
    <scope>NUCLEOTIDE SEQUENCE [LARGE SCALE GENOMIC DNA]</scope>
</reference>
<evidence type="ECO:0000256" key="1">
    <source>
        <dbReference type="ARBA" id="ARBA00004430"/>
    </source>
</evidence>
<dbReference type="GO" id="GO:0051959">
    <property type="term" value="F:dynein light intermediate chain binding"/>
    <property type="evidence" value="ECO:0007669"/>
    <property type="project" value="InterPro"/>
</dbReference>
<comment type="subcellular location">
    <subcellularLocation>
        <location evidence="1">Cytoplasm</location>
        <location evidence="1">Cytoskeleton</location>
        <location evidence="1">Cilium axoneme</location>
    </subcellularLocation>
</comment>
<evidence type="ECO:0000256" key="11">
    <source>
        <dbReference type="ARBA" id="ARBA00023273"/>
    </source>
</evidence>
<keyword evidence="9" id="KW-0505">Motor protein</keyword>
<keyword evidence="2" id="KW-0963">Cytoplasm</keyword>
<keyword evidence="6" id="KW-0243">Dynein</keyword>
<dbReference type="InterPro" id="IPR026983">
    <property type="entry name" value="DHC"/>
</dbReference>
<accession>A0AAV4PXS2</accession>
<evidence type="ECO:0000313" key="14">
    <source>
        <dbReference type="Proteomes" id="UP001054837"/>
    </source>
</evidence>